<protein>
    <submittedName>
        <fullName evidence="2">Uncharacterized protein</fullName>
    </submittedName>
</protein>
<feature type="compositionally biased region" description="Basic and acidic residues" evidence="1">
    <location>
        <begin position="22"/>
        <end position="40"/>
    </location>
</feature>
<dbReference type="EMBL" id="KV417276">
    <property type="protein sequence ID" value="KZO98360.1"/>
    <property type="molecule type" value="Genomic_DNA"/>
</dbReference>
<name>A0A167P2U9_CALVF</name>
<keyword evidence="3" id="KW-1185">Reference proteome</keyword>
<evidence type="ECO:0000313" key="2">
    <source>
        <dbReference type="EMBL" id="KZO98360.1"/>
    </source>
</evidence>
<organism evidence="2 3">
    <name type="scientific">Calocera viscosa (strain TUFC12733)</name>
    <dbReference type="NCBI Taxonomy" id="1330018"/>
    <lineage>
        <taxon>Eukaryota</taxon>
        <taxon>Fungi</taxon>
        <taxon>Dikarya</taxon>
        <taxon>Basidiomycota</taxon>
        <taxon>Agaricomycotina</taxon>
        <taxon>Dacrymycetes</taxon>
        <taxon>Dacrymycetales</taxon>
        <taxon>Dacrymycetaceae</taxon>
        <taxon>Calocera</taxon>
    </lineage>
</organism>
<accession>A0A167P2U9</accession>
<evidence type="ECO:0000256" key="1">
    <source>
        <dbReference type="SAM" id="MobiDB-lite"/>
    </source>
</evidence>
<evidence type="ECO:0000313" key="3">
    <source>
        <dbReference type="Proteomes" id="UP000076738"/>
    </source>
</evidence>
<proteinExistence type="predicted"/>
<dbReference type="AlphaFoldDB" id="A0A167P2U9"/>
<feature type="region of interest" description="Disordered" evidence="1">
    <location>
        <begin position="1"/>
        <end position="50"/>
    </location>
</feature>
<reference evidence="2 3" key="1">
    <citation type="journal article" date="2016" name="Mol. Biol. Evol.">
        <title>Comparative Genomics of Early-Diverging Mushroom-Forming Fungi Provides Insights into the Origins of Lignocellulose Decay Capabilities.</title>
        <authorList>
            <person name="Nagy L.G."/>
            <person name="Riley R."/>
            <person name="Tritt A."/>
            <person name="Adam C."/>
            <person name="Daum C."/>
            <person name="Floudas D."/>
            <person name="Sun H."/>
            <person name="Yadav J.S."/>
            <person name="Pangilinan J."/>
            <person name="Larsson K.H."/>
            <person name="Matsuura K."/>
            <person name="Barry K."/>
            <person name="Labutti K."/>
            <person name="Kuo R."/>
            <person name="Ohm R.A."/>
            <person name="Bhattacharya S.S."/>
            <person name="Shirouzu T."/>
            <person name="Yoshinaga Y."/>
            <person name="Martin F.M."/>
            <person name="Grigoriev I.V."/>
            <person name="Hibbett D.S."/>
        </authorList>
    </citation>
    <scope>NUCLEOTIDE SEQUENCE [LARGE SCALE GENOMIC DNA]</scope>
    <source>
        <strain evidence="2 3">TUFC12733</strain>
    </source>
</reference>
<dbReference type="Proteomes" id="UP000076738">
    <property type="component" value="Unassembled WGS sequence"/>
</dbReference>
<gene>
    <name evidence="2" type="ORF">CALVIDRAFT_535438</name>
</gene>
<sequence>MNSCPPARPRVTRPALKRRQSHEKARSRRSELSVGDRRVSENGVGGSPRTGLALKLVYIGQAQ</sequence>